<sequence length="499" mass="52750">MSQGTRHASSSWSRMKSMAFDHSQPPIGLRWRSSSLFVLSTVGIGGFTDIFLYGLIVPVLPFMLNDRVHVPASDIQTSISNLLAIFAAASCISSPIAGILGDQLSSSRQLPFLLGLVFLLLATILLAIGNTIFVLGIARLLQGASGAFVWAIGLALLVDTVGPENLGKAVGTVFSLTSVASLFSPVIGGSLYAKTGYTGVFAVSLALITVDFIMRLFVIEKRIAAQYTPQASPDLQASGGTNSDPSDETPLLAQDTTTATTNLAPYRLPEPQQAITRMFPILLTLRDPALLTAFWIGFIQAVLLGAFDATVPLVASSRYGFDSLKAGLLFLPLGGANFFFGPIFGWCIDKWGTKIISVLGFTSLVPVLILLRIPTEVSTGLEQSHQIALYACLLGLCGLGLAIINSPSIVEAGNVLDKYWRANRGLFANRAPYAQLYGLNSMMWCAGLTAGPLMAGSLRVSIGYGNMNAVLAGVCGVTAVLAALFIGRKDNMTEGVGAD</sequence>
<evidence type="ECO:0000256" key="7">
    <source>
        <dbReference type="SAM" id="MobiDB-lite"/>
    </source>
</evidence>
<dbReference type="CDD" id="cd17325">
    <property type="entry name" value="MFS_MdtG_SLC18_like"/>
    <property type="match status" value="1"/>
</dbReference>
<feature type="transmembrane region" description="Helical" evidence="8">
    <location>
        <begin position="199"/>
        <end position="218"/>
    </location>
</feature>
<dbReference type="PANTHER" id="PTHR23506:SF37">
    <property type="entry name" value="MAJOR FACILITATOR SUPERFAMILY (MFS) PROFILE DOMAIN-CONTAINING PROTEIN"/>
    <property type="match status" value="1"/>
</dbReference>
<dbReference type="InterPro" id="IPR011701">
    <property type="entry name" value="MFS"/>
</dbReference>
<dbReference type="PRINTS" id="PR01035">
    <property type="entry name" value="TCRTETA"/>
</dbReference>
<feature type="compositionally biased region" description="Polar residues" evidence="7">
    <location>
        <begin position="232"/>
        <end position="244"/>
    </location>
</feature>
<feature type="transmembrane region" description="Helical" evidence="8">
    <location>
        <begin position="140"/>
        <end position="158"/>
    </location>
</feature>
<accession>A0A6A5VYK2</accession>
<evidence type="ECO:0000313" key="11">
    <source>
        <dbReference type="Proteomes" id="UP000799779"/>
    </source>
</evidence>
<feature type="transmembrane region" description="Helical" evidence="8">
    <location>
        <begin position="467"/>
        <end position="486"/>
    </location>
</feature>
<evidence type="ECO:0000256" key="1">
    <source>
        <dbReference type="ARBA" id="ARBA00004141"/>
    </source>
</evidence>
<feature type="transmembrane region" description="Helical" evidence="8">
    <location>
        <begin position="170"/>
        <end position="193"/>
    </location>
</feature>
<dbReference type="AlphaFoldDB" id="A0A6A5VYK2"/>
<name>A0A6A5VYK2_9PLEO</name>
<feature type="transmembrane region" description="Helical" evidence="8">
    <location>
        <begin position="327"/>
        <end position="348"/>
    </location>
</feature>
<feature type="transmembrane region" description="Helical" evidence="8">
    <location>
        <begin position="387"/>
        <end position="410"/>
    </location>
</feature>
<dbReference type="SUPFAM" id="SSF103473">
    <property type="entry name" value="MFS general substrate transporter"/>
    <property type="match status" value="1"/>
</dbReference>
<keyword evidence="6 8" id="KW-0472">Membrane</keyword>
<gene>
    <name evidence="10" type="ORF">P154DRAFT_526809</name>
</gene>
<feature type="transmembrane region" description="Helical" evidence="8">
    <location>
        <begin position="355"/>
        <end position="375"/>
    </location>
</feature>
<dbReference type="InterPro" id="IPR020846">
    <property type="entry name" value="MFS_dom"/>
</dbReference>
<evidence type="ECO:0000313" key="10">
    <source>
        <dbReference type="EMBL" id="KAF1994792.1"/>
    </source>
</evidence>
<dbReference type="Pfam" id="PF07690">
    <property type="entry name" value="MFS_1"/>
    <property type="match status" value="1"/>
</dbReference>
<dbReference type="OrthoDB" id="5086884at2759"/>
<dbReference type="PANTHER" id="PTHR23506">
    <property type="entry name" value="GH10249P"/>
    <property type="match status" value="1"/>
</dbReference>
<dbReference type="EMBL" id="ML977651">
    <property type="protein sequence ID" value="KAF1994792.1"/>
    <property type="molecule type" value="Genomic_DNA"/>
</dbReference>
<proteinExistence type="inferred from homology"/>
<evidence type="ECO:0000256" key="5">
    <source>
        <dbReference type="ARBA" id="ARBA00022989"/>
    </source>
</evidence>
<feature type="transmembrane region" description="Helical" evidence="8">
    <location>
        <begin position="288"/>
        <end position="307"/>
    </location>
</feature>
<organism evidence="10 11">
    <name type="scientific">Amniculicola lignicola CBS 123094</name>
    <dbReference type="NCBI Taxonomy" id="1392246"/>
    <lineage>
        <taxon>Eukaryota</taxon>
        <taxon>Fungi</taxon>
        <taxon>Dikarya</taxon>
        <taxon>Ascomycota</taxon>
        <taxon>Pezizomycotina</taxon>
        <taxon>Dothideomycetes</taxon>
        <taxon>Pleosporomycetidae</taxon>
        <taxon>Pleosporales</taxon>
        <taxon>Amniculicolaceae</taxon>
        <taxon>Amniculicola</taxon>
    </lineage>
</organism>
<feature type="region of interest" description="Disordered" evidence="7">
    <location>
        <begin position="232"/>
        <end position="252"/>
    </location>
</feature>
<comment type="subcellular location">
    <subcellularLocation>
        <location evidence="1">Membrane</location>
        <topology evidence="1">Multi-pass membrane protein</topology>
    </subcellularLocation>
</comment>
<dbReference type="InterPro" id="IPR036259">
    <property type="entry name" value="MFS_trans_sf"/>
</dbReference>
<evidence type="ECO:0000256" key="8">
    <source>
        <dbReference type="SAM" id="Phobius"/>
    </source>
</evidence>
<feature type="transmembrane region" description="Helical" evidence="8">
    <location>
        <begin position="36"/>
        <end position="59"/>
    </location>
</feature>
<keyword evidence="11" id="KW-1185">Reference proteome</keyword>
<evidence type="ECO:0000256" key="4">
    <source>
        <dbReference type="ARBA" id="ARBA00022692"/>
    </source>
</evidence>
<keyword evidence="4 8" id="KW-0812">Transmembrane</keyword>
<feature type="transmembrane region" description="Helical" evidence="8">
    <location>
        <begin position="79"/>
        <end position="100"/>
    </location>
</feature>
<protein>
    <submittedName>
        <fullName evidence="10">MFS general substrate transporter</fullName>
    </submittedName>
</protein>
<dbReference type="GO" id="GO:0022857">
    <property type="term" value="F:transmembrane transporter activity"/>
    <property type="evidence" value="ECO:0007669"/>
    <property type="project" value="InterPro"/>
</dbReference>
<feature type="transmembrane region" description="Helical" evidence="8">
    <location>
        <begin position="112"/>
        <end position="134"/>
    </location>
</feature>
<keyword evidence="3" id="KW-0813">Transport</keyword>
<dbReference type="Gene3D" id="1.20.1250.20">
    <property type="entry name" value="MFS general substrate transporter like domains"/>
    <property type="match status" value="1"/>
</dbReference>
<feature type="transmembrane region" description="Helical" evidence="8">
    <location>
        <begin position="431"/>
        <end position="455"/>
    </location>
</feature>
<keyword evidence="5 8" id="KW-1133">Transmembrane helix</keyword>
<feature type="domain" description="Major facilitator superfamily (MFS) profile" evidence="9">
    <location>
        <begin position="38"/>
        <end position="490"/>
    </location>
</feature>
<dbReference type="InterPro" id="IPR050930">
    <property type="entry name" value="MFS_Vesicular_Transporter"/>
</dbReference>
<dbReference type="GO" id="GO:0016020">
    <property type="term" value="C:membrane"/>
    <property type="evidence" value="ECO:0007669"/>
    <property type="project" value="UniProtKB-SubCell"/>
</dbReference>
<evidence type="ECO:0000259" key="9">
    <source>
        <dbReference type="PROSITE" id="PS50850"/>
    </source>
</evidence>
<comment type="similarity">
    <text evidence="2">Belongs to the major facilitator superfamily. Vesicular transporter family.</text>
</comment>
<evidence type="ECO:0000256" key="3">
    <source>
        <dbReference type="ARBA" id="ARBA00022448"/>
    </source>
</evidence>
<dbReference type="PROSITE" id="PS50850">
    <property type="entry name" value="MFS"/>
    <property type="match status" value="1"/>
</dbReference>
<dbReference type="Proteomes" id="UP000799779">
    <property type="component" value="Unassembled WGS sequence"/>
</dbReference>
<evidence type="ECO:0000256" key="2">
    <source>
        <dbReference type="ARBA" id="ARBA00006829"/>
    </source>
</evidence>
<dbReference type="InterPro" id="IPR001958">
    <property type="entry name" value="Tet-R_TetA/multi-R_MdtG-like"/>
</dbReference>
<reference evidence="10" key="1">
    <citation type="journal article" date="2020" name="Stud. Mycol.">
        <title>101 Dothideomycetes genomes: a test case for predicting lifestyles and emergence of pathogens.</title>
        <authorList>
            <person name="Haridas S."/>
            <person name="Albert R."/>
            <person name="Binder M."/>
            <person name="Bloem J."/>
            <person name="Labutti K."/>
            <person name="Salamov A."/>
            <person name="Andreopoulos B."/>
            <person name="Baker S."/>
            <person name="Barry K."/>
            <person name="Bills G."/>
            <person name="Bluhm B."/>
            <person name="Cannon C."/>
            <person name="Castanera R."/>
            <person name="Culley D."/>
            <person name="Daum C."/>
            <person name="Ezra D."/>
            <person name="Gonzalez J."/>
            <person name="Henrissat B."/>
            <person name="Kuo A."/>
            <person name="Liang C."/>
            <person name="Lipzen A."/>
            <person name="Lutzoni F."/>
            <person name="Magnuson J."/>
            <person name="Mondo S."/>
            <person name="Nolan M."/>
            <person name="Ohm R."/>
            <person name="Pangilinan J."/>
            <person name="Park H.-J."/>
            <person name="Ramirez L."/>
            <person name="Alfaro M."/>
            <person name="Sun H."/>
            <person name="Tritt A."/>
            <person name="Yoshinaga Y."/>
            <person name="Zwiers L.-H."/>
            <person name="Turgeon B."/>
            <person name="Goodwin S."/>
            <person name="Spatafora J."/>
            <person name="Crous P."/>
            <person name="Grigoriev I."/>
        </authorList>
    </citation>
    <scope>NUCLEOTIDE SEQUENCE</scope>
    <source>
        <strain evidence="10">CBS 123094</strain>
    </source>
</reference>
<evidence type="ECO:0000256" key="6">
    <source>
        <dbReference type="ARBA" id="ARBA00023136"/>
    </source>
</evidence>